<reference evidence="2 3" key="2">
    <citation type="submission" date="2018-01" db="EMBL/GenBank/DDBJ databases">
        <title>Genomic study of Klebsiella pneumoniae.</title>
        <authorList>
            <person name="Yang Y."/>
            <person name="Bicalho R."/>
        </authorList>
    </citation>
    <scope>NUCLEOTIDE SEQUENCE [LARGE SCALE GENOMIC DNA]</scope>
    <source>
        <strain evidence="2 3">A5</strain>
    </source>
</reference>
<keyword evidence="1" id="KW-1133">Transmembrane helix</keyword>
<feature type="non-terminal residue" evidence="2">
    <location>
        <position position="93"/>
    </location>
</feature>
<feature type="transmembrane region" description="Helical" evidence="1">
    <location>
        <begin position="12"/>
        <end position="33"/>
    </location>
</feature>
<comment type="caution">
    <text evidence="2">The sequence shown here is derived from an EMBL/GenBank/DDBJ whole genome shotgun (WGS) entry which is preliminary data.</text>
</comment>
<sequence length="93" mass="10469">MKQSRTRLSLAIISGILPLFFMLALIVPLWIFFTGERYFLSTLLHFAEVPLTDNPAQAPGMARRLLLLALLYLPAGLFAFAIWQGMKPSPIHI</sequence>
<reference evidence="2 3" key="1">
    <citation type="submission" date="2017-11" db="EMBL/GenBank/DDBJ databases">
        <authorList>
            <person name="Han C.G."/>
        </authorList>
    </citation>
    <scope>NUCLEOTIDE SEQUENCE [LARGE SCALE GENOMIC DNA]</scope>
    <source>
        <strain evidence="2 3">A5</strain>
    </source>
</reference>
<gene>
    <name evidence="2" type="ORF">CWM98_16655</name>
</gene>
<evidence type="ECO:0000313" key="3">
    <source>
        <dbReference type="Proteomes" id="UP000234473"/>
    </source>
</evidence>
<dbReference type="EMBL" id="PICB01000871">
    <property type="protein sequence ID" value="PLP44133.1"/>
    <property type="molecule type" value="Genomic_DNA"/>
</dbReference>
<keyword evidence="1" id="KW-0472">Membrane</keyword>
<organism evidence="2 3">
    <name type="scientific">Klebsiella variicola</name>
    <dbReference type="NCBI Taxonomy" id="244366"/>
    <lineage>
        <taxon>Bacteria</taxon>
        <taxon>Pseudomonadati</taxon>
        <taxon>Pseudomonadota</taxon>
        <taxon>Gammaproteobacteria</taxon>
        <taxon>Enterobacterales</taxon>
        <taxon>Enterobacteriaceae</taxon>
        <taxon>Klebsiella/Raoultella group</taxon>
        <taxon>Klebsiella</taxon>
        <taxon>Klebsiella pneumoniae complex</taxon>
    </lineage>
</organism>
<evidence type="ECO:0000313" key="2">
    <source>
        <dbReference type="EMBL" id="PLP44133.1"/>
    </source>
</evidence>
<keyword evidence="1" id="KW-0812">Transmembrane</keyword>
<protein>
    <submittedName>
        <fullName evidence="2">DUF2975 domain-containing protein</fullName>
    </submittedName>
</protein>
<proteinExistence type="predicted"/>
<name>A0A2N5AEW2_KLEVA</name>
<feature type="transmembrane region" description="Helical" evidence="1">
    <location>
        <begin position="65"/>
        <end position="83"/>
    </location>
</feature>
<dbReference type="AlphaFoldDB" id="A0A2N5AEW2"/>
<accession>A0A2N5AEW2</accession>
<dbReference type="Proteomes" id="UP000234473">
    <property type="component" value="Unassembled WGS sequence"/>
</dbReference>
<evidence type="ECO:0000256" key="1">
    <source>
        <dbReference type="SAM" id="Phobius"/>
    </source>
</evidence>